<dbReference type="PANTHER" id="PTHR43283">
    <property type="entry name" value="BETA-LACTAMASE-RELATED"/>
    <property type="match status" value="1"/>
</dbReference>
<protein>
    <submittedName>
        <fullName evidence="3">Beta-lactamase</fullName>
    </submittedName>
</protein>
<dbReference type="Pfam" id="PF00144">
    <property type="entry name" value="Beta-lactamase"/>
    <property type="match status" value="1"/>
</dbReference>
<dbReference type="SUPFAM" id="SSF56601">
    <property type="entry name" value="beta-lactamase/transpeptidase-like"/>
    <property type="match status" value="1"/>
</dbReference>
<organism evidence="3 4">
    <name type="scientific">Mycolicibacterium smegmatis (strain MKD8)</name>
    <name type="common">Mycobacterium smegmatis</name>
    <dbReference type="NCBI Taxonomy" id="1214915"/>
    <lineage>
        <taxon>Bacteria</taxon>
        <taxon>Bacillati</taxon>
        <taxon>Actinomycetota</taxon>
        <taxon>Actinomycetes</taxon>
        <taxon>Mycobacteriales</taxon>
        <taxon>Mycobacteriaceae</taxon>
        <taxon>Mycolicibacterium</taxon>
    </lineage>
</organism>
<reference evidence="3 4" key="1">
    <citation type="journal article" date="2013" name="Genome Announc.">
        <title>Draft genome sequence of MKD8, a conjugal recipient Mycobacterium smegmatis strain.</title>
        <authorList>
            <person name="Gray T.A."/>
            <person name="Palumbo M.J."/>
            <person name="Derbyshire K.M."/>
        </authorList>
    </citation>
    <scope>NUCLEOTIDE SEQUENCE [LARGE SCALE GENOMIC DNA]</scope>
    <source>
        <strain evidence="3 4">MKD8</strain>
    </source>
</reference>
<accession>A0A2U9Q0Z2</accession>
<proteinExistence type="predicted"/>
<feature type="domain" description="Beta-lactamase-related" evidence="2">
    <location>
        <begin position="48"/>
        <end position="338"/>
    </location>
</feature>
<dbReference type="GO" id="GO:0016787">
    <property type="term" value="F:hydrolase activity"/>
    <property type="evidence" value="ECO:0007669"/>
    <property type="project" value="UniProtKB-KW"/>
</dbReference>
<sequence>MTSTIEELLTAARRRRVFSAAGWSVGTATTTLCRGLLGTTAWEPPVTEVTEDSRWDLASVTKPIVAIAVMSLVEDGVLTLDDAIAGHLPDYADTDKARIRVANLLTHTSGIPGRQPLYRWNRTRDELLTAIRRLPLLGPPGAQVSYSSPGFILLGLIAESAAGMPLDQLVAERVTRPAGMVDAGFASPPTELAVATEDDPWRGHLVRGEVHDENAVVLGAPAGHAGMFATLVDMEALGRTLCAQGWGAHGRVLTPAGYAAMITPRTDHLPLRRTLGWQGVDAVDAIAGDLIGPDGYGHTGFTGTSLWIDPDRGSYVVLLTNRIHPNRENTAISRVRRAVNNIGFALASL</sequence>
<dbReference type="Gene3D" id="3.40.710.10">
    <property type="entry name" value="DD-peptidase/beta-lactamase superfamily"/>
    <property type="match status" value="1"/>
</dbReference>
<dbReference type="Proteomes" id="UP000011200">
    <property type="component" value="Chromosome"/>
</dbReference>
<keyword evidence="1" id="KW-0378">Hydrolase</keyword>
<evidence type="ECO:0000256" key="1">
    <source>
        <dbReference type="ARBA" id="ARBA00022801"/>
    </source>
</evidence>
<gene>
    <name evidence="3" type="ORF">D806_067560</name>
</gene>
<name>A0A2U9Q0Z2_MYCSE</name>
<dbReference type="InterPro" id="IPR001466">
    <property type="entry name" value="Beta-lactam-related"/>
</dbReference>
<evidence type="ECO:0000313" key="4">
    <source>
        <dbReference type="Proteomes" id="UP000011200"/>
    </source>
</evidence>
<dbReference type="AlphaFoldDB" id="A0A2U9Q0Z2"/>
<evidence type="ECO:0000313" key="3">
    <source>
        <dbReference type="EMBL" id="AWT57687.1"/>
    </source>
</evidence>
<evidence type="ECO:0000259" key="2">
    <source>
        <dbReference type="Pfam" id="PF00144"/>
    </source>
</evidence>
<dbReference type="PANTHER" id="PTHR43283:SF11">
    <property type="entry name" value="BETA-LACTAMASE-RELATED DOMAIN-CONTAINING PROTEIN"/>
    <property type="match status" value="1"/>
</dbReference>
<dbReference type="RefSeq" id="WP_003898296.1">
    <property type="nucleotide sequence ID" value="NZ_CP027541.1"/>
</dbReference>
<dbReference type="InterPro" id="IPR050789">
    <property type="entry name" value="Diverse_Enzym_Activities"/>
</dbReference>
<reference evidence="4" key="2">
    <citation type="submission" date="2018-03" db="EMBL/GenBank/DDBJ databases">
        <authorList>
            <person name="Derbyshire K."/>
            <person name="Gray T.A."/>
            <person name="Champion M."/>
        </authorList>
    </citation>
    <scope>NUCLEOTIDE SEQUENCE [LARGE SCALE GENOMIC DNA]</scope>
    <source>
        <strain evidence="4">MKD8</strain>
    </source>
</reference>
<dbReference type="InterPro" id="IPR012338">
    <property type="entry name" value="Beta-lactam/transpept-like"/>
</dbReference>
<dbReference type="EMBL" id="CP027541">
    <property type="protein sequence ID" value="AWT57687.1"/>
    <property type="molecule type" value="Genomic_DNA"/>
</dbReference>